<dbReference type="Proteomes" id="UP000187013">
    <property type="component" value="Unassembled WGS sequence"/>
</dbReference>
<evidence type="ECO:0000313" key="3">
    <source>
        <dbReference type="Proteomes" id="UP000187013"/>
    </source>
</evidence>
<feature type="transmembrane region" description="Helical" evidence="1">
    <location>
        <begin position="12"/>
        <end position="29"/>
    </location>
</feature>
<name>A0A1Q3AKK9_ZYGRO</name>
<keyword evidence="1" id="KW-0472">Membrane</keyword>
<reference evidence="2 3" key="1">
    <citation type="submission" date="2016-08" db="EMBL/GenBank/DDBJ databases">
        <title>Draft genome sequence of allopolyploid Zygosaccharomyces rouxii.</title>
        <authorList>
            <person name="Watanabe J."/>
            <person name="Uehara K."/>
            <person name="Mogi Y."/>
            <person name="Tsukioka Y."/>
        </authorList>
    </citation>
    <scope>NUCLEOTIDE SEQUENCE [LARGE SCALE GENOMIC DNA]</scope>
    <source>
        <strain evidence="2 3">NBRC 110957</strain>
    </source>
</reference>
<dbReference type="AlphaFoldDB" id="A0A1Q3AKK9"/>
<proteinExistence type="predicted"/>
<dbReference type="EMBL" id="BDGX01000054">
    <property type="protein sequence ID" value="GAV56278.1"/>
    <property type="molecule type" value="Genomic_DNA"/>
</dbReference>
<comment type="caution">
    <text evidence="2">The sequence shown here is derived from an EMBL/GenBank/DDBJ whole genome shotgun (WGS) entry which is preliminary data.</text>
</comment>
<evidence type="ECO:0000313" key="2">
    <source>
        <dbReference type="EMBL" id="GAV56278.1"/>
    </source>
</evidence>
<keyword evidence="1" id="KW-1133">Transmembrane helix</keyword>
<evidence type="ECO:0000256" key="1">
    <source>
        <dbReference type="SAM" id="Phobius"/>
    </source>
</evidence>
<dbReference type="OrthoDB" id="4032162at2759"/>
<protein>
    <submittedName>
        <fullName evidence="2">Uncharacterized protein</fullName>
    </submittedName>
</protein>
<gene>
    <name evidence="2" type="ORF">ZYGR_0BB00550</name>
</gene>
<keyword evidence="1" id="KW-0812">Transmembrane</keyword>
<organism evidence="2 3">
    <name type="scientific">Zygosaccharomyces rouxii</name>
    <dbReference type="NCBI Taxonomy" id="4956"/>
    <lineage>
        <taxon>Eukaryota</taxon>
        <taxon>Fungi</taxon>
        <taxon>Dikarya</taxon>
        <taxon>Ascomycota</taxon>
        <taxon>Saccharomycotina</taxon>
        <taxon>Saccharomycetes</taxon>
        <taxon>Saccharomycetales</taxon>
        <taxon>Saccharomycetaceae</taxon>
        <taxon>Zygosaccharomyces</taxon>
    </lineage>
</organism>
<sequence>MNNDVAVLKKATQVLLLALCINVLIKLFGRQIALKIFEWLFICSGNECTGILWWQRIPQLERAVWFLVDRLEDHNA</sequence>
<accession>A0A1Q3AKK9</accession>